<keyword evidence="3" id="KW-0256">Endoplasmic reticulum</keyword>
<dbReference type="EMBL" id="UFZL01000001">
    <property type="protein sequence ID" value="STE54443.1"/>
    <property type="molecule type" value="Genomic_DNA"/>
</dbReference>
<keyword evidence="4" id="KW-0472">Membrane</keyword>
<protein>
    <submittedName>
        <fullName evidence="7">Virulence factor</fullName>
    </submittedName>
</protein>
<dbReference type="PANTHER" id="PTHR48182:SF2">
    <property type="entry name" value="PROTEIN SERAC1"/>
    <property type="match status" value="1"/>
</dbReference>
<dbReference type="InterPro" id="IPR029058">
    <property type="entry name" value="AB_hydrolase_fold"/>
</dbReference>
<dbReference type="InterPro" id="IPR052374">
    <property type="entry name" value="SERAC1"/>
</dbReference>
<evidence type="ECO:0000313" key="8">
    <source>
        <dbReference type="Proteomes" id="UP000255201"/>
    </source>
</evidence>
<evidence type="ECO:0000313" key="7">
    <source>
        <dbReference type="EMBL" id="STE54443.1"/>
    </source>
</evidence>
<comment type="subcellular location">
    <subcellularLocation>
        <location evidence="1">Endoplasmic reticulum</location>
    </subcellularLocation>
    <subcellularLocation>
        <location evidence="2">Membrane</location>
    </subcellularLocation>
</comment>
<accession>A0A376QFZ7</accession>
<dbReference type="InterPro" id="IPR046912">
    <property type="entry name" value="ABC-3C_CTD8"/>
</dbReference>
<name>A0A376QFZ7_ECOLX</name>
<evidence type="ECO:0000256" key="1">
    <source>
        <dbReference type="ARBA" id="ARBA00004240"/>
    </source>
</evidence>
<proteinExistence type="predicted"/>
<dbReference type="Pfam" id="PF20284">
    <property type="entry name" value="CTD8"/>
    <property type="match status" value="1"/>
</dbReference>
<evidence type="ECO:0000256" key="3">
    <source>
        <dbReference type="ARBA" id="ARBA00022824"/>
    </source>
</evidence>
<dbReference type="Pfam" id="PF05057">
    <property type="entry name" value="DUF676"/>
    <property type="match status" value="1"/>
</dbReference>
<evidence type="ECO:0000256" key="2">
    <source>
        <dbReference type="ARBA" id="ARBA00004370"/>
    </source>
</evidence>
<organism evidence="7 8">
    <name type="scientific">Escherichia coli</name>
    <dbReference type="NCBI Taxonomy" id="562"/>
    <lineage>
        <taxon>Bacteria</taxon>
        <taxon>Pseudomonadati</taxon>
        <taxon>Pseudomonadota</taxon>
        <taxon>Gammaproteobacteria</taxon>
        <taxon>Enterobacterales</taxon>
        <taxon>Enterobacteriaceae</taxon>
        <taxon>Escherichia</taxon>
    </lineage>
</organism>
<feature type="domain" description="DUF676" evidence="5">
    <location>
        <begin position="10"/>
        <end position="156"/>
    </location>
</feature>
<dbReference type="InterPro" id="IPR007751">
    <property type="entry name" value="DUF676_lipase-like"/>
</dbReference>
<dbReference type="RefSeq" id="WP_000063128.1">
    <property type="nucleotide sequence ID" value="NZ_BGHZ01000020.1"/>
</dbReference>
<dbReference type="Gene3D" id="3.40.50.1820">
    <property type="entry name" value="alpha/beta hydrolase"/>
    <property type="match status" value="1"/>
</dbReference>
<sequence>MSMVEWISHEKKDSLILFVHGLNGGLETWNFNKEISFPKLLAEDEDISNVFDIACFNYFTKFTQTYAKTSGFLARIFFKKNKLERNLPTDEIAELLYTEIRVTLSDYSRIIIIAHSMGGLISKNLILKKVEHEEQSNIIGFISLAVPHFGAKLANITSMVSSNAQLVDLGLLSEATDTLNRRWINCSKKLPITRYVYGSHDTIVDKKSALPMDSERHNSIAVNEGHSSICKPENSSSTVFVAVKQFIQQINLEAPKKICVERFSDDKQYDNEYFVLKMIVADIHQDIALHAKEYYYNAELARNIFTSDYDRKQLGHLYSKIREIYQEEYEQYIANSISPDKFIAAVHRRITQEDKSSLDSLIKSLETIHKKGMLHQLANKNDRDIVWSSETSVETLEQLRRGNHEEK</sequence>
<dbReference type="Proteomes" id="UP000255201">
    <property type="component" value="Unassembled WGS sequence"/>
</dbReference>
<evidence type="ECO:0000256" key="4">
    <source>
        <dbReference type="ARBA" id="ARBA00023136"/>
    </source>
</evidence>
<dbReference type="PANTHER" id="PTHR48182">
    <property type="entry name" value="PROTEIN SERAC1"/>
    <property type="match status" value="1"/>
</dbReference>
<reference evidence="7 8" key="1">
    <citation type="submission" date="2018-06" db="EMBL/GenBank/DDBJ databases">
        <authorList>
            <consortium name="Pathogen Informatics"/>
            <person name="Doyle S."/>
        </authorList>
    </citation>
    <scope>NUCLEOTIDE SEQUENCE [LARGE SCALE GENOMIC DNA]</scope>
    <source>
        <strain evidence="7 8">NCTC10764</strain>
    </source>
</reference>
<evidence type="ECO:0000259" key="6">
    <source>
        <dbReference type="Pfam" id="PF20284"/>
    </source>
</evidence>
<dbReference type="SUPFAM" id="SSF53474">
    <property type="entry name" value="alpha/beta-Hydrolases"/>
    <property type="match status" value="1"/>
</dbReference>
<gene>
    <name evidence="7" type="ORF">NCTC10764_01115</name>
</gene>
<dbReference type="GO" id="GO:0016020">
    <property type="term" value="C:membrane"/>
    <property type="evidence" value="ECO:0007669"/>
    <property type="project" value="UniProtKB-SubCell"/>
</dbReference>
<dbReference type="AlphaFoldDB" id="A0A376QFZ7"/>
<feature type="domain" description="ABC-three component systems C-terminal" evidence="6">
    <location>
        <begin position="265"/>
        <end position="389"/>
    </location>
</feature>
<evidence type="ECO:0000259" key="5">
    <source>
        <dbReference type="Pfam" id="PF05057"/>
    </source>
</evidence>